<keyword evidence="1" id="KW-0677">Repeat</keyword>
<name>A0AA36JJK3_9DINO</name>
<gene>
    <name evidence="4" type="ORF">EVOR1521_LOCUS28657</name>
</gene>
<dbReference type="EMBL" id="CAUJNA010003647">
    <property type="protein sequence ID" value="CAJ1406796.1"/>
    <property type="molecule type" value="Genomic_DNA"/>
</dbReference>
<evidence type="ECO:0000256" key="2">
    <source>
        <dbReference type="SAM" id="MobiDB-lite"/>
    </source>
</evidence>
<dbReference type="Proteomes" id="UP001178507">
    <property type="component" value="Unassembled WGS sequence"/>
</dbReference>
<evidence type="ECO:0000313" key="4">
    <source>
        <dbReference type="EMBL" id="CAJ1406796.1"/>
    </source>
</evidence>
<dbReference type="InterPro" id="IPR001202">
    <property type="entry name" value="WW_dom"/>
</dbReference>
<dbReference type="PANTHER" id="PTHR47447:SF17">
    <property type="entry name" value="OS12G0638900 PROTEIN"/>
    <property type="match status" value="1"/>
</dbReference>
<dbReference type="Pfam" id="PF01535">
    <property type="entry name" value="PPR"/>
    <property type="match status" value="2"/>
</dbReference>
<comment type="caution">
    <text evidence="4">The sequence shown here is derived from an EMBL/GenBank/DDBJ whole genome shotgun (WGS) entry which is preliminary data.</text>
</comment>
<feature type="region of interest" description="Disordered" evidence="2">
    <location>
        <begin position="57"/>
        <end position="77"/>
    </location>
</feature>
<dbReference type="InterPro" id="IPR002885">
    <property type="entry name" value="PPR_rpt"/>
</dbReference>
<dbReference type="InterPro" id="IPR011990">
    <property type="entry name" value="TPR-like_helical_dom_sf"/>
</dbReference>
<keyword evidence="5" id="KW-1185">Reference proteome</keyword>
<dbReference type="InterPro" id="IPR036020">
    <property type="entry name" value="WW_dom_sf"/>
</dbReference>
<dbReference type="Gene3D" id="1.25.40.10">
    <property type="entry name" value="Tetratricopeptide repeat domain"/>
    <property type="match status" value="2"/>
</dbReference>
<evidence type="ECO:0000259" key="3">
    <source>
        <dbReference type="PROSITE" id="PS50020"/>
    </source>
</evidence>
<feature type="domain" description="WW" evidence="3">
    <location>
        <begin position="416"/>
        <end position="451"/>
    </location>
</feature>
<dbReference type="PANTHER" id="PTHR47447">
    <property type="entry name" value="OS03G0856100 PROTEIN"/>
    <property type="match status" value="1"/>
</dbReference>
<accession>A0AA36JJK3</accession>
<evidence type="ECO:0000313" key="5">
    <source>
        <dbReference type="Proteomes" id="UP001178507"/>
    </source>
</evidence>
<feature type="compositionally biased region" description="Low complexity" evidence="2">
    <location>
        <begin position="400"/>
        <end position="413"/>
    </location>
</feature>
<dbReference type="AlphaFoldDB" id="A0AA36JJK3"/>
<dbReference type="Gene3D" id="2.20.70.10">
    <property type="match status" value="1"/>
</dbReference>
<feature type="region of interest" description="Disordered" evidence="2">
    <location>
        <begin position="395"/>
        <end position="433"/>
    </location>
</feature>
<dbReference type="SUPFAM" id="SSF51045">
    <property type="entry name" value="WW domain"/>
    <property type="match status" value="1"/>
</dbReference>
<sequence length="451" mass="51095">MLCVACSRVDPRWRAACQRLLGTRWLTNLHEQQLPIQTREPALPRTLQDRLFRQQMQERDSQRLERLPQPPTRDLTPEQSSLLSKIRQCSHDQDADGSFQLFRQIPQDAGPDWVPHFRGMLLCLTRCMRYEEAKAVFRGAPARDTIMYNMMLGMLARLRHTHDFEVLLRQMDAEQVPRTSVTYTQMLTSCSESNNWAESLKLLETLKTDPELQASASWDVVYLIAMTACGRARLPDQARGLLQQMQDTGTLAQAKHFNALIVACGDDLQQAEKVMEEMRSAGLTPRAADWRALMVSSRNIRDQTRIYGEMRQAIPDVRLEEAWAIMLRTAALAEDFEAVDKVLEEMKSQGCDPDVDSGVPSLRRALGVVSSRRERAQLQETWDRNVSASLDGEAQPAGIAQSQRPDAAAAGAQDADRLPEGWQSTVDPASGNRYYWRVDNPAGTTTWERPI</sequence>
<proteinExistence type="predicted"/>
<organism evidence="4 5">
    <name type="scientific">Effrenium voratum</name>
    <dbReference type="NCBI Taxonomy" id="2562239"/>
    <lineage>
        <taxon>Eukaryota</taxon>
        <taxon>Sar</taxon>
        <taxon>Alveolata</taxon>
        <taxon>Dinophyceae</taxon>
        <taxon>Suessiales</taxon>
        <taxon>Symbiodiniaceae</taxon>
        <taxon>Effrenium</taxon>
    </lineage>
</organism>
<feature type="compositionally biased region" description="Basic and acidic residues" evidence="2">
    <location>
        <begin position="57"/>
        <end position="66"/>
    </location>
</feature>
<evidence type="ECO:0000256" key="1">
    <source>
        <dbReference type="ARBA" id="ARBA00022737"/>
    </source>
</evidence>
<reference evidence="4" key="1">
    <citation type="submission" date="2023-08" db="EMBL/GenBank/DDBJ databases">
        <authorList>
            <person name="Chen Y."/>
            <person name="Shah S."/>
            <person name="Dougan E. K."/>
            <person name="Thang M."/>
            <person name="Chan C."/>
        </authorList>
    </citation>
    <scope>NUCLEOTIDE SEQUENCE</scope>
</reference>
<dbReference type="CDD" id="cd00201">
    <property type="entry name" value="WW"/>
    <property type="match status" value="1"/>
</dbReference>
<protein>
    <recommendedName>
        <fullName evidence="3">WW domain-containing protein</fullName>
    </recommendedName>
</protein>
<dbReference type="NCBIfam" id="TIGR00756">
    <property type="entry name" value="PPR"/>
    <property type="match status" value="1"/>
</dbReference>
<dbReference type="PROSITE" id="PS50020">
    <property type="entry name" value="WW_DOMAIN_2"/>
    <property type="match status" value="1"/>
</dbReference>